<protein>
    <submittedName>
        <fullName evidence="1">Uncharacterized protein</fullName>
    </submittedName>
</protein>
<gene>
    <name evidence="1" type="ORF">Vretifemale_10223</name>
</gene>
<accession>A0A8J4CE70</accession>
<dbReference type="Proteomes" id="UP000747110">
    <property type="component" value="Unassembled WGS sequence"/>
</dbReference>
<comment type="caution">
    <text evidence="1">The sequence shown here is derived from an EMBL/GenBank/DDBJ whole genome shotgun (WGS) entry which is preliminary data.</text>
</comment>
<evidence type="ECO:0000313" key="2">
    <source>
        <dbReference type="Proteomes" id="UP000747110"/>
    </source>
</evidence>
<reference evidence="1" key="1">
    <citation type="journal article" date="2021" name="Proc. Natl. Acad. Sci. U.S.A.">
        <title>Three genomes in the algal genus Volvox reveal the fate of a haploid sex-determining region after a transition to homothallism.</title>
        <authorList>
            <person name="Yamamoto K."/>
            <person name="Hamaji T."/>
            <person name="Kawai-Toyooka H."/>
            <person name="Matsuzaki R."/>
            <person name="Takahashi F."/>
            <person name="Nishimura Y."/>
            <person name="Kawachi M."/>
            <person name="Noguchi H."/>
            <person name="Minakuchi Y."/>
            <person name="Umen J.G."/>
            <person name="Toyoda A."/>
            <person name="Nozaki H."/>
        </authorList>
    </citation>
    <scope>NUCLEOTIDE SEQUENCE</scope>
    <source>
        <strain evidence="1">NIES-3786</strain>
    </source>
</reference>
<evidence type="ECO:0000313" key="1">
    <source>
        <dbReference type="EMBL" id="GIL81093.1"/>
    </source>
</evidence>
<name>A0A8J4CE70_9CHLO</name>
<dbReference type="EMBL" id="BNCP01000020">
    <property type="protein sequence ID" value="GIL81093.1"/>
    <property type="molecule type" value="Genomic_DNA"/>
</dbReference>
<keyword evidence="2" id="KW-1185">Reference proteome</keyword>
<proteinExistence type="predicted"/>
<sequence>MPSIEDAPEIKAHGLHSHCHLSRDARYTHAIRRERCRHDWQVGKGHDLEGLRPRRCCVSSRTKLPYRDGPADWKAHTEGIQDATIVGAMKAVLISYRKGGRRLETISDMSWSSQSLPYAGCHQEWKRQ</sequence>
<dbReference type="AlphaFoldDB" id="A0A8J4CE70"/>
<organism evidence="1 2">
    <name type="scientific">Volvox reticuliferus</name>
    <dbReference type="NCBI Taxonomy" id="1737510"/>
    <lineage>
        <taxon>Eukaryota</taxon>
        <taxon>Viridiplantae</taxon>
        <taxon>Chlorophyta</taxon>
        <taxon>core chlorophytes</taxon>
        <taxon>Chlorophyceae</taxon>
        <taxon>CS clade</taxon>
        <taxon>Chlamydomonadales</taxon>
        <taxon>Volvocaceae</taxon>
        <taxon>Volvox</taxon>
    </lineage>
</organism>